<comment type="catalytic activity">
    <reaction evidence="5">
        <text>a 2'-deoxyadenosine in DNA + S-adenosyl-L-methionine = an N(6)-methyl-2'-deoxyadenosine in DNA + S-adenosyl-L-homocysteine + H(+)</text>
        <dbReference type="Rhea" id="RHEA:15197"/>
        <dbReference type="Rhea" id="RHEA-COMP:12418"/>
        <dbReference type="Rhea" id="RHEA-COMP:12419"/>
        <dbReference type="ChEBI" id="CHEBI:15378"/>
        <dbReference type="ChEBI" id="CHEBI:57856"/>
        <dbReference type="ChEBI" id="CHEBI:59789"/>
        <dbReference type="ChEBI" id="CHEBI:90615"/>
        <dbReference type="ChEBI" id="CHEBI:90616"/>
        <dbReference type="EC" id="2.1.1.72"/>
    </reaction>
</comment>
<keyword evidence="9" id="KW-1185">Reference proteome</keyword>
<keyword evidence="2" id="KW-0489">Methyltransferase</keyword>
<dbReference type="SUPFAM" id="SSF53335">
    <property type="entry name" value="S-adenosyl-L-methionine-dependent methyltransferases"/>
    <property type="match status" value="1"/>
</dbReference>
<dbReference type="KEGG" id="tsl:A3L11_02330"/>
<dbReference type="InterPro" id="IPR003356">
    <property type="entry name" value="DNA_methylase_A-5"/>
</dbReference>
<accession>A0A2Z2MN84</accession>
<dbReference type="Pfam" id="PF02384">
    <property type="entry name" value="N6_Mtase"/>
    <property type="match status" value="1"/>
</dbReference>
<dbReference type="InterPro" id="IPR029063">
    <property type="entry name" value="SAM-dependent_MTases_sf"/>
</dbReference>
<dbReference type="EMBL" id="CP015103">
    <property type="protein sequence ID" value="ASJ08124.1"/>
    <property type="molecule type" value="Genomic_DNA"/>
</dbReference>
<dbReference type="AlphaFoldDB" id="A0A2Z2MN84"/>
<dbReference type="GO" id="GO:0003677">
    <property type="term" value="F:DNA binding"/>
    <property type="evidence" value="ECO:0007669"/>
    <property type="project" value="InterPro"/>
</dbReference>
<dbReference type="GeneID" id="33317038"/>
<evidence type="ECO:0000256" key="2">
    <source>
        <dbReference type="ARBA" id="ARBA00022603"/>
    </source>
</evidence>
<evidence type="ECO:0000256" key="5">
    <source>
        <dbReference type="ARBA" id="ARBA00047942"/>
    </source>
</evidence>
<dbReference type="RefSeq" id="WP_088855362.1">
    <property type="nucleotide sequence ID" value="NZ_CP015103.1"/>
</dbReference>
<dbReference type="PRINTS" id="PR00507">
    <property type="entry name" value="N12N6MTFRASE"/>
</dbReference>
<dbReference type="InterPro" id="IPR050953">
    <property type="entry name" value="N4_N6_ade-DNA_methylase"/>
</dbReference>
<evidence type="ECO:0000313" key="8">
    <source>
        <dbReference type="EMBL" id="ASJ08124.1"/>
    </source>
</evidence>
<name>A0A2Z2MN84_9EURY</name>
<feature type="domain" description="DNA methylase adenine-specific" evidence="6">
    <location>
        <begin position="344"/>
        <end position="443"/>
    </location>
</feature>
<keyword evidence="3" id="KW-0808">Transferase</keyword>
<dbReference type="PANTHER" id="PTHR33841">
    <property type="entry name" value="DNA METHYLTRANSFERASE YEEA-RELATED"/>
    <property type="match status" value="1"/>
</dbReference>
<dbReference type="GO" id="GO:0009007">
    <property type="term" value="F:site-specific DNA-methyltransferase (adenine-specific) activity"/>
    <property type="evidence" value="ECO:0007669"/>
    <property type="project" value="UniProtKB-EC"/>
</dbReference>
<evidence type="ECO:0000259" key="7">
    <source>
        <dbReference type="Pfam" id="PF07669"/>
    </source>
</evidence>
<dbReference type="GO" id="GO:0008170">
    <property type="term" value="F:N-methyltransferase activity"/>
    <property type="evidence" value="ECO:0007669"/>
    <property type="project" value="InterPro"/>
</dbReference>
<evidence type="ECO:0000256" key="3">
    <source>
        <dbReference type="ARBA" id="ARBA00022679"/>
    </source>
</evidence>
<keyword evidence="4" id="KW-0949">S-adenosyl-L-methionine</keyword>
<dbReference type="InterPro" id="IPR011639">
    <property type="entry name" value="MethylTrfase_TaqI-like_dom"/>
</dbReference>
<protein>
    <recommendedName>
        <fullName evidence="1">site-specific DNA-methyltransferase (adenine-specific)</fullName>
        <ecNumber evidence="1">2.1.1.72</ecNumber>
    </recommendedName>
</protein>
<sequence>MAGIDEKVLGDYLDDLKTLLSIDTKLEPSTIQEISEGLKTSNARRYIELLPHSKPEVLLSEFLFKPILNIIGAEWSPEVRLDERGWVDYVFKKDVTNPVAVELKAMHKTTGKRVRMEEIYRKLREEFEKKKDNQIVKYLRSGVVDYVVLTNLEEVYYFNREAVIEFEPFHRESFEEFIRDLISVEDLWEVARRKEDRVPKQNLDREFFEDLRGWHRALLKLRWKTENPSEAIVHLINKFIFIRTLEDYGLIPFRFVRDAYEEAERKWSPKGPEKVLEVFFREIDDWFYLYYDTELFQKSILDYLEGDEENVKSFDKRLRLILGLKGWGGMFQRGLLYYNFRQIDEDIFGKAYETFLAERRKQQGIYYTPKEITAYMAKRLVDELFGPLKDELLKLLESSEFDEEKARELADRLTKIAIIDPACGSGSFLIKVLREIYRVYDEIEVKTRWATDMSNILSEPEDIRKRKEAIRKIREFLGFERNGHRRKLLSLIILRHIYGVDLDERAIDVAKVNLWKEAVKLSPRDFRYTNLRESGHILPDLEMNLINGNSIVSLPDDEVVELMKDFKDDIRTLWEKRKAYLEDPLNPEVLEGMVEVKAKIREKLTEKMRENGWDFERPLFYPLEFFFLYFDENGDPLPNDERGFHGVIGNPPWENIKPQSKEFAAMRPEIFGEVTKFSIEGPKFKKIFKEKLKDPNVKKLWDEYEESIRRLSEFIRSRYRLYGKGDLSYQKVFLERAMELSKGAVNLLIPSNFHTDEGAMPLRKEIFDKYCLNELISFENRGNGWFKDVDSRFKFDIVFFTKEKCDRPFRAAFYVTRKDYEDWAGKNGGTFEDFIGAITFDYPVELISKLSPGVLGVTEFRRGEDVRLVQKIRGDWRFLREHGWDMKREFDMTNDNDLFNTSRKGLILYEGKMIHQYEPFFSEPRYWVDEEKGRERLLSKELSRVKKFLKEKGERLGLKGKELRAFIDENYGLAKENFENGTFKLDYEEHRLVYRRIARSTDERTLISTIIPKRVFASESIPYFKPFRYTVRGDRITQERIPYEDVVYLMALLNSFTLDYYIRQRVSANLNMFYIYELPIPEVEPELKAKIVERAFKLLYREGHYDDMAKNLGITAKEITDENERRELRAELEAVIARDVFGLSRDEMDYILSTFVYGNPDRELMKMILEVMEG</sequence>
<dbReference type="Pfam" id="PF07669">
    <property type="entry name" value="Eco57I"/>
    <property type="match status" value="1"/>
</dbReference>
<organism evidence="8 9">
    <name type="scientific">Thermococcus siculi</name>
    <dbReference type="NCBI Taxonomy" id="72803"/>
    <lineage>
        <taxon>Archaea</taxon>
        <taxon>Methanobacteriati</taxon>
        <taxon>Methanobacteriota</taxon>
        <taxon>Thermococci</taxon>
        <taxon>Thermococcales</taxon>
        <taxon>Thermococcaceae</taxon>
        <taxon>Thermococcus</taxon>
    </lineage>
</organism>
<evidence type="ECO:0000259" key="6">
    <source>
        <dbReference type="Pfam" id="PF02384"/>
    </source>
</evidence>
<evidence type="ECO:0000256" key="4">
    <source>
        <dbReference type="ARBA" id="ARBA00022691"/>
    </source>
</evidence>
<dbReference type="GO" id="GO:0006304">
    <property type="term" value="P:DNA modification"/>
    <property type="evidence" value="ECO:0007669"/>
    <property type="project" value="InterPro"/>
</dbReference>
<dbReference type="Proteomes" id="UP000250125">
    <property type="component" value="Chromosome"/>
</dbReference>
<gene>
    <name evidence="8" type="ORF">A3L11_02330</name>
</gene>
<evidence type="ECO:0000313" key="9">
    <source>
        <dbReference type="Proteomes" id="UP000250125"/>
    </source>
</evidence>
<dbReference type="PANTHER" id="PTHR33841:SF1">
    <property type="entry name" value="DNA METHYLTRANSFERASE A"/>
    <property type="match status" value="1"/>
</dbReference>
<reference evidence="8 9" key="1">
    <citation type="submission" date="2016-04" db="EMBL/GenBank/DDBJ databases">
        <title>Complete genome sequence of Thermococcus siculi type strain RG-20.</title>
        <authorList>
            <person name="Oger P.M."/>
        </authorList>
    </citation>
    <scope>NUCLEOTIDE SEQUENCE [LARGE SCALE GENOMIC DNA]</scope>
    <source>
        <strain evidence="8 9">RG-20</strain>
    </source>
</reference>
<dbReference type="Gene3D" id="3.40.50.150">
    <property type="entry name" value="Vaccinia Virus protein VP39"/>
    <property type="match status" value="1"/>
</dbReference>
<proteinExistence type="predicted"/>
<dbReference type="EC" id="2.1.1.72" evidence="1"/>
<evidence type="ECO:0000256" key="1">
    <source>
        <dbReference type="ARBA" id="ARBA00011900"/>
    </source>
</evidence>
<feature type="domain" description="Type II methyltransferase M.TaqI-like" evidence="7">
    <location>
        <begin position="496"/>
        <end position="780"/>
    </location>
</feature>
<dbReference type="GO" id="GO:0032259">
    <property type="term" value="P:methylation"/>
    <property type="evidence" value="ECO:0007669"/>
    <property type="project" value="UniProtKB-KW"/>
</dbReference>
<dbReference type="OrthoDB" id="45790at2157"/>